<name>A0A4Z1EX99_9HELO</name>
<accession>A0A4Z1EX99</accession>
<evidence type="ECO:0000256" key="1">
    <source>
        <dbReference type="SAM" id="MobiDB-lite"/>
    </source>
</evidence>
<feature type="compositionally biased region" description="Basic and acidic residues" evidence="1">
    <location>
        <begin position="82"/>
        <end position="92"/>
    </location>
</feature>
<keyword evidence="3" id="KW-1185">Reference proteome</keyword>
<feature type="region of interest" description="Disordered" evidence="1">
    <location>
        <begin position="1"/>
        <end position="101"/>
    </location>
</feature>
<evidence type="ECO:0000313" key="2">
    <source>
        <dbReference type="EMBL" id="TGO16865.1"/>
    </source>
</evidence>
<dbReference type="EMBL" id="PQXH01000023">
    <property type="protein sequence ID" value="TGO16865.1"/>
    <property type="molecule type" value="Genomic_DNA"/>
</dbReference>
<feature type="compositionally biased region" description="Basic and acidic residues" evidence="1">
    <location>
        <begin position="20"/>
        <end position="38"/>
    </location>
</feature>
<dbReference type="AlphaFoldDB" id="A0A4Z1EX99"/>
<gene>
    <name evidence="2" type="ORF">BTUL_0023g00390</name>
</gene>
<sequence>MDDRQESKAGSDNSLQTDILGHDVDYSRVKREFLRETSADTSESESHPRKKRKAQPEDFELSMQDGVAACSNNPSSTDNIDDITHSNADRSHKGSSNGMDTCLNRNEKPRCVLVCSEQDRTDDQEIENYYDGSCDITTPGLEYGQTYEQITKDSTAGNDFIVERGVIHFWRVEGKKDLAHFALRPLPYLDSGIGEGSGLGFYEGPLLTLVEKRWPKNKGDKVMCVVEKRMLIMDELEEYMSTVTENPDRIATADGIYAIVDNGEGSHLAYHIASASRGKGSKSLSSLGVRVKGSFTCWVKNPKASVQEHLVMEGTKILLIRGKSKNEKVKEDNLEGRLNDAEFAADFEKELIELDYASLDIAPLEDDHPIFEIFEAVIDEFSIQWHPWEWMRST</sequence>
<dbReference type="OrthoDB" id="3521347at2759"/>
<reference evidence="2 3" key="1">
    <citation type="submission" date="2017-12" db="EMBL/GenBank/DDBJ databases">
        <title>Comparative genomics of Botrytis spp.</title>
        <authorList>
            <person name="Valero-Jimenez C.A."/>
            <person name="Tapia P."/>
            <person name="Veloso J."/>
            <person name="Silva-Moreno E."/>
            <person name="Staats M."/>
            <person name="Valdes J.H."/>
            <person name="Van Kan J.A.L."/>
        </authorList>
    </citation>
    <scope>NUCLEOTIDE SEQUENCE [LARGE SCALE GENOMIC DNA]</scope>
    <source>
        <strain evidence="2 3">Bt9001</strain>
    </source>
</reference>
<dbReference type="Proteomes" id="UP000297777">
    <property type="component" value="Unassembled WGS sequence"/>
</dbReference>
<comment type="caution">
    <text evidence="2">The sequence shown here is derived from an EMBL/GenBank/DDBJ whole genome shotgun (WGS) entry which is preliminary data.</text>
</comment>
<organism evidence="2 3">
    <name type="scientific">Botrytis tulipae</name>
    <dbReference type="NCBI Taxonomy" id="87230"/>
    <lineage>
        <taxon>Eukaryota</taxon>
        <taxon>Fungi</taxon>
        <taxon>Dikarya</taxon>
        <taxon>Ascomycota</taxon>
        <taxon>Pezizomycotina</taxon>
        <taxon>Leotiomycetes</taxon>
        <taxon>Helotiales</taxon>
        <taxon>Sclerotiniaceae</taxon>
        <taxon>Botrytis</taxon>
    </lineage>
</organism>
<proteinExistence type="predicted"/>
<evidence type="ECO:0000313" key="3">
    <source>
        <dbReference type="Proteomes" id="UP000297777"/>
    </source>
</evidence>
<protein>
    <submittedName>
        <fullName evidence="2">Uncharacterized protein</fullName>
    </submittedName>
</protein>